<dbReference type="GO" id="GO:0018423">
    <property type="term" value="F:protein C-terminal leucine carboxyl O-methyltransferase activity"/>
    <property type="evidence" value="ECO:0007669"/>
    <property type="project" value="UniProtKB-EC"/>
</dbReference>
<dbReference type="PANTHER" id="PTHR13600">
    <property type="entry name" value="LEUCINE CARBOXYL METHYLTRANSFERASE"/>
    <property type="match status" value="1"/>
</dbReference>
<dbReference type="OrthoDB" id="203237at2759"/>
<dbReference type="FunCoup" id="A0A7M7H957">
    <property type="interactions" value="1580"/>
</dbReference>
<dbReference type="FunFam" id="3.40.50.150:FF:000092">
    <property type="entry name" value="Leucine carboxyl methyltransferase 1"/>
    <property type="match status" value="1"/>
</dbReference>
<dbReference type="RefSeq" id="XP_008210216.1">
    <property type="nucleotide sequence ID" value="XM_008211994.4"/>
</dbReference>
<evidence type="ECO:0000256" key="3">
    <source>
        <dbReference type="ARBA" id="ARBA00010703"/>
    </source>
</evidence>
<dbReference type="InterPro" id="IPR029063">
    <property type="entry name" value="SAM-dependent_MTases_sf"/>
</dbReference>
<evidence type="ECO:0000256" key="2">
    <source>
        <dbReference type="ARBA" id="ARBA00003455"/>
    </source>
</evidence>
<keyword evidence="6 7" id="KW-0949">S-adenosyl-L-methionine</keyword>
<evidence type="ECO:0000313" key="9">
    <source>
        <dbReference type="EnsemblMetazoa" id="XP_008210218"/>
    </source>
</evidence>
<dbReference type="EnsemblMetazoa" id="XM_008211996">
    <property type="protein sequence ID" value="XP_008210218"/>
    <property type="gene ID" value="LOC100118221"/>
</dbReference>
<dbReference type="EnsemblMetazoa" id="XM_008211994">
    <property type="protein sequence ID" value="XP_008210216"/>
    <property type="gene ID" value="LOC100118221"/>
</dbReference>
<reference evidence="9" key="1">
    <citation type="submission" date="2021-01" db="UniProtKB">
        <authorList>
            <consortium name="EnsemblMetazoa"/>
        </authorList>
    </citation>
    <scope>IDENTIFICATION</scope>
</reference>
<dbReference type="InterPro" id="IPR007213">
    <property type="entry name" value="Ppm1/Ppm2/Tcmp"/>
</dbReference>
<organism evidence="9 10">
    <name type="scientific">Nasonia vitripennis</name>
    <name type="common">Parasitic wasp</name>
    <dbReference type="NCBI Taxonomy" id="7425"/>
    <lineage>
        <taxon>Eukaryota</taxon>
        <taxon>Metazoa</taxon>
        <taxon>Ecdysozoa</taxon>
        <taxon>Arthropoda</taxon>
        <taxon>Hexapoda</taxon>
        <taxon>Insecta</taxon>
        <taxon>Pterygota</taxon>
        <taxon>Neoptera</taxon>
        <taxon>Endopterygota</taxon>
        <taxon>Hymenoptera</taxon>
        <taxon>Apocrita</taxon>
        <taxon>Proctotrupomorpha</taxon>
        <taxon>Chalcidoidea</taxon>
        <taxon>Pteromalidae</taxon>
        <taxon>Pteromalinae</taxon>
        <taxon>Nasonia</taxon>
    </lineage>
</organism>
<dbReference type="GO" id="GO:0005829">
    <property type="term" value="C:cytosol"/>
    <property type="evidence" value="ECO:0007669"/>
    <property type="project" value="TreeGrafter"/>
</dbReference>
<proteinExistence type="inferred from homology"/>
<evidence type="ECO:0000313" key="10">
    <source>
        <dbReference type="Proteomes" id="UP000002358"/>
    </source>
</evidence>
<dbReference type="Gene3D" id="3.40.50.150">
    <property type="entry name" value="Vaccinia Virus protein VP39"/>
    <property type="match status" value="1"/>
</dbReference>
<dbReference type="AlphaFoldDB" id="A0A7M7H957"/>
<evidence type="ECO:0000256" key="4">
    <source>
        <dbReference type="ARBA" id="ARBA00022603"/>
    </source>
</evidence>
<feature type="binding site" evidence="8">
    <location>
        <position position="180"/>
    </location>
    <ligand>
        <name>S-adenosyl-L-methionine</name>
        <dbReference type="ChEBI" id="CHEBI:59789"/>
    </ligand>
</feature>
<dbReference type="Proteomes" id="UP000002358">
    <property type="component" value="Unassembled WGS sequence"/>
</dbReference>
<keyword evidence="10" id="KW-1185">Reference proteome</keyword>
<dbReference type="SMR" id="A0A7M7H957"/>
<dbReference type="RefSeq" id="XP_008210218.1">
    <property type="nucleotide sequence ID" value="XM_008211996.4"/>
</dbReference>
<dbReference type="GO" id="GO:0032259">
    <property type="term" value="P:methylation"/>
    <property type="evidence" value="ECO:0007669"/>
    <property type="project" value="UniProtKB-KW"/>
</dbReference>
<feature type="binding site" evidence="8">
    <location>
        <begin position="153"/>
        <end position="154"/>
    </location>
    <ligand>
        <name>S-adenosyl-L-methionine</name>
        <dbReference type="ChEBI" id="CHEBI:59789"/>
    </ligand>
</feature>
<dbReference type="GeneID" id="100118221"/>
<dbReference type="EnsemblMetazoa" id="XM_008211995">
    <property type="protein sequence ID" value="XP_008210217"/>
    <property type="gene ID" value="LOC100118221"/>
</dbReference>
<dbReference type="KEGG" id="nvi:100118221"/>
<sequence>MINDMADDEATQATNDDASECKRSAVQLGYWTDNFISLFVKQPNRKAPEINRGYYARVKGIEVFLDKFLKISGGKGQIINLGAGFDTLYWKLKDAGNTPVNFIELDFPSLTAKKCYHIKKHKQLIDRLNTEDGEIRFSTTDLHAANYHLVGADLRHVSDLANKLKQAEANFSLPTLFLAECVLVYVDSSATSQLLKYLSENFSNSIFINYEQVNMRDKFGQVMLSNLRTRGCLLAGVEDCESLESQQRRFTINGWEGSNAWTMVEVYDSLPEADRLRIERIEMLDERELLTQLLQHYCISIAWNGCMFKNLSIAQG</sequence>
<protein>
    <recommendedName>
        <fullName evidence="7">Leucine carboxyl methyltransferase 1</fullName>
        <ecNumber evidence="7">2.1.1.233</ecNumber>
    </recommendedName>
</protein>
<dbReference type="InParanoid" id="A0A7M7H957"/>
<name>A0A7M7H957_NASVI</name>
<dbReference type="RefSeq" id="XP_008210217.1">
    <property type="nucleotide sequence ID" value="XM_008211995.4"/>
</dbReference>
<dbReference type="GO" id="GO:0009966">
    <property type="term" value="P:regulation of signal transduction"/>
    <property type="evidence" value="ECO:0007669"/>
    <property type="project" value="UniProtKB-ARBA"/>
</dbReference>
<evidence type="ECO:0000256" key="6">
    <source>
        <dbReference type="ARBA" id="ARBA00022691"/>
    </source>
</evidence>
<dbReference type="Pfam" id="PF04072">
    <property type="entry name" value="LCM"/>
    <property type="match status" value="1"/>
</dbReference>
<comment type="similarity">
    <text evidence="3 7">Belongs to the methyltransferase superfamily. LCMT family.</text>
</comment>
<comment type="function">
    <text evidence="2 7">Methylates the carboxyl group of the C-terminal leucine residue of protein phosphatase 2A catalytic subunits to form alpha-leucine ester residues.</text>
</comment>
<dbReference type="PIRSF" id="PIRSF016305">
    <property type="entry name" value="LCM_mtfrase"/>
    <property type="match status" value="1"/>
</dbReference>
<evidence type="ECO:0000256" key="5">
    <source>
        <dbReference type="ARBA" id="ARBA00022679"/>
    </source>
</evidence>
<dbReference type="InterPro" id="IPR016651">
    <property type="entry name" value="LCMT1"/>
</dbReference>
<feature type="binding site" evidence="8">
    <location>
        <position position="82"/>
    </location>
    <ligand>
        <name>S-adenosyl-L-methionine</name>
        <dbReference type="ChEBI" id="CHEBI:59789"/>
    </ligand>
</feature>
<dbReference type="PANTHER" id="PTHR13600:SF33">
    <property type="entry name" value="LEUCINE CARBOXYL METHYLTRANSFERASE 1"/>
    <property type="match status" value="1"/>
</dbReference>
<evidence type="ECO:0000256" key="8">
    <source>
        <dbReference type="PIRSR" id="PIRSR016305-1"/>
    </source>
</evidence>
<comment type="catalytic activity">
    <reaction evidence="1 7">
        <text>[phosphatase 2A protein]-C-terminal L-leucine + S-adenosyl-L-methionine = [phosphatase 2A protein]-C-terminal L-leucine methyl ester + S-adenosyl-L-homocysteine</text>
        <dbReference type="Rhea" id="RHEA:48544"/>
        <dbReference type="Rhea" id="RHEA-COMP:12134"/>
        <dbReference type="Rhea" id="RHEA-COMP:12135"/>
        <dbReference type="ChEBI" id="CHEBI:57856"/>
        <dbReference type="ChEBI" id="CHEBI:59789"/>
        <dbReference type="ChEBI" id="CHEBI:90516"/>
        <dbReference type="ChEBI" id="CHEBI:90517"/>
        <dbReference type="EC" id="2.1.1.233"/>
    </reaction>
</comment>
<evidence type="ECO:0000256" key="1">
    <source>
        <dbReference type="ARBA" id="ARBA00000724"/>
    </source>
</evidence>
<dbReference type="EC" id="2.1.1.233" evidence="7"/>
<dbReference type="SUPFAM" id="SSF53335">
    <property type="entry name" value="S-adenosyl-L-methionine-dependent methyltransferases"/>
    <property type="match status" value="1"/>
</dbReference>
<feature type="binding site" evidence="8">
    <location>
        <position position="57"/>
    </location>
    <ligand>
        <name>S-adenosyl-L-methionine</name>
        <dbReference type="ChEBI" id="CHEBI:59789"/>
    </ligand>
</feature>
<keyword evidence="4 7" id="KW-0489">Methyltransferase</keyword>
<accession>A0A7M7H957</accession>
<keyword evidence="5 7" id="KW-0808">Transferase</keyword>
<evidence type="ECO:0000256" key="7">
    <source>
        <dbReference type="PIRNR" id="PIRNR016305"/>
    </source>
</evidence>